<comment type="caution">
    <text evidence="4">The sequence shown here is derived from an EMBL/GenBank/DDBJ whole genome shotgun (WGS) entry which is preliminary data.</text>
</comment>
<keyword evidence="2" id="KW-0808">Transferase</keyword>
<dbReference type="CDD" id="cd02440">
    <property type="entry name" value="AdoMet_MTases"/>
    <property type="match status" value="1"/>
</dbReference>
<dbReference type="SUPFAM" id="SSF53335">
    <property type="entry name" value="S-adenosyl-L-methionine-dependent methyltransferases"/>
    <property type="match status" value="1"/>
</dbReference>
<evidence type="ECO:0000256" key="1">
    <source>
        <dbReference type="ARBA" id="ARBA00022603"/>
    </source>
</evidence>
<feature type="region of interest" description="Disordered" evidence="3">
    <location>
        <begin position="1"/>
        <end position="40"/>
    </location>
</feature>
<feature type="compositionally biased region" description="Basic and acidic residues" evidence="3">
    <location>
        <begin position="14"/>
        <end position="29"/>
    </location>
</feature>
<dbReference type="GO" id="GO:0032259">
    <property type="term" value="P:methylation"/>
    <property type="evidence" value="ECO:0007669"/>
    <property type="project" value="UniProtKB-KW"/>
</dbReference>
<dbReference type="AlphaFoldDB" id="A0A918WGS9"/>
<dbReference type="Proteomes" id="UP000646244">
    <property type="component" value="Unassembled WGS sequence"/>
</dbReference>
<dbReference type="InterPro" id="IPR051052">
    <property type="entry name" value="Diverse_substrate_MTase"/>
</dbReference>
<keyword evidence="1 4" id="KW-0489">Methyltransferase</keyword>
<dbReference type="EMBL" id="BMVB01000005">
    <property type="protein sequence ID" value="GHC45269.1"/>
    <property type="molecule type" value="Genomic_DNA"/>
</dbReference>
<protein>
    <submittedName>
        <fullName evidence="4">Methyltransferase type 11</fullName>
    </submittedName>
</protein>
<dbReference type="PANTHER" id="PTHR44942:SF4">
    <property type="entry name" value="METHYLTRANSFERASE TYPE 11 DOMAIN-CONTAINING PROTEIN"/>
    <property type="match status" value="1"/>
</dbReference>
<dbReference type="GO" id="GO:0008168">
    <property type="term" value="F:methyltransferase activity"/>
    <property type="evidence" value="ECO:0007669"/>
    <property type="project" value="UniProtKB-KW"/>
</dbReference>
<reference evidence="4" key="1">
    <citation type="journal article" date="2014" name="Int. J. Syst. Evol. Microbiol.">
        <title>Complete genome sequence of Corynebacterium casei LMG S-19264T (=DSM 44701T), isolated from a smear-ripened cheese.</title>
        <authorList>
            <consortium name="US DOE Joint Genome Institute (JGI-PGF)"/>
            <person name="Walter F."/>
            <person name="Albersmeier A."/>
            <person name="Kalinowski J."/>
            <person name="Ruckert C."/>
        </authorList>
    </citation>
    <scope>NUCLEOTIDE SEQUENCE</scope>
    <source>
        <strain evidence="4">JCM 4633</strain>
    </source>
</reference>
<dbReference type="Pfam" id="PF13489">
    <property type="entry name" value="Methyltransf_23"/>
    <property type="match status" value="1"/>
</dbReference>
<gene>
    <name evidence="4" type="ORF">GCM10010507_20620</name>
</gene>
<evidence type="ECO:0000313" key="4">
    <source>
        <dbReference type="EMBL" id="GHC45269.1"/>
    </source>
</evidence>
<dbReference type="PANTHER" id="PTHR44942">
    <property type="entry name" value="METHYLTRANSF_11 DOMAIN-CONTAINING PROTEIN"/>
    <property type="match status" value="1"/>
</dbReference>
<proteinExistence type="predicted"/>
<evidence type="ECO:0000256" key="3">
    <source>
        <dbReference type="SAM" id="MobiDB-lite"/>
    </source>
</evidence>
<accession>A0A918WGS9</accession>
<evidence type="ECO:0000256" key="2">
    <source>
        <dbReference type="ARBA" id="ARBA00022679"/>
    </source>
</evidence>
<evidence type="ECO:0000313" key="5">
    <source>
        <dbReference type="Proteomes" id="UP000646244"/>
    </source>
</evidence>
<organism evidence="4 5">
    <name type="scientific">Streptomyces cinnamoneus</name>
    <name type="common">Streptoverticillium cinnamoneum</name>
    <dbReference type="NCBI Taxonomy" id="53446"/>
    <lineage>
        <taxon>Bacteria</taxon>
        <taxon>Bacillati</taxon>
        <taxon>Actinomycetota</taxon>
        <taxon>Actinomycetes</taxon>
        <taxon>Kitasatosporales</taxon>
        <taxon>Streptomycetaceae</taxon>
        <taxon>Streptomyces</taxon>
        <taxon>Streptomyces cinnamoneus group</taxon>
    </lineage>
</organism>
<dbReference type="Gene3D" id="3.40.50.150">
    <property type="entry name" value="Vaccinia Virus protein VP39"/>
    <property type="match status" value="1"/>
</dbReference>
<name>A0A918WGS9_STRCJ</name>
<dbReference type="InterPro" id="IPR029063">
    <property type="entry name" value="SAM-dependent_MTases_sf"/>
</dbReference>
<sequence length="283" mass="30653">MPTNSGRMPTIPPERSRPSEHRLHQDREAAQSFGTDAERYDRARPRYPDALVDRIVAGRPGLDVLDVGCGTGIAARQFQAAGCSVLGVEPDARMAGLARRFGGEVDVATFEDWEPGGRRFDAVVAGQAWHWIDPVVGAAKAAQVLRPGGLLAPFWNAFGFPPGLAQAVADVCRRALPDALFDFQAIMKETLSGYQVLFAKAADGIREAGGYGEAEQWRFGWERSYTRDAWLEQMPTQATFTRLPPEKLEEVLQGVGAAIDAVGGSFTMRYTTVAVTAVRTGAA</sequence>
<reference evidence="4" key="2">
    <citation type="submission" date="2020-09" db="EMBL/GenBank/DDBJ databases">
        <authorList>
            <person name="Sun Q."/>
            <person name="Ohkuma M."/>
        </authorList>
    </citation>
    <scope>NUCLEOTIDE SEQUENCE</scope>
    <source>
        <strain evidence="4">JCM 4633</strain>
    </source>
</reference>